<gene>
    <name evidence="2" type="ORF">K461DRAFT_324722</name>
</gene>
<dbReference type="OrthoDB" id="5339076at2759"/>
<feature type="compositionally biased region" description="Polar residues" evidence="1">
    <location>
        <begin position="602"/>
        <end position="612"/>
    </location>
</feature>
<organism evidence="2 3">
    <name type="scientific">Myriangium duriaei CBS 260.36</name>
    <dbReference type="NCBI Taxonomy" id="1168546"/>
    <lineage>
        <taxon>Eukaryota</taxon>
        <taxon>Fungi</taxon>
        <taxon>Dikarya</taxon>
        <taxon>Ascomycota</taxon>
        <taxon>Pezizomycotina</taxon>
        <taxon>Dothideomycetes</taxon>
        <taxon>Dothideomycetidae</taxon>
        <taxon>Myriangiales</taxon>
        <taxon>Myriangiaceae</taxon>
        <taxon>Myriangium</taxon>
    </lineage>
</organism>
<feature type="compositionally biased region" description="Polar residues" evidence="1">
    <location>
        <begin position="633"/>
        <end position="647"/>
    </location>
</feature>
<feature type="region of interest" description="Disordered" evidence="1">
    <location>
        <begin position="208"/>
        <end position="234"/>
    </location>
</feature>
<proteinExistence type="predicted"/>
<reference evidence="2" key="1">
    <citation type="journal article" date="2020" name="Stud. Mycol.">
        <title>101 Dothideomycetes genomes: a test case for predicting lifestyles and emergence of pathogens.</title>
        <authorList>
            <person name="Haridas S."/>
            <person name="Albert R."/>
            <person name="Binder M."/>
            <person name="Bloem J."/>
            <person name="Labutti K."/>
            <person name="Salamov A."/>
            <person name="Andreopoulos B."/>
            <person name="Baker S."/>
            <person name="Barry K."/>
            <person name="Bills G."/>
            <person name="Bluhm B."/>
            <person name="Cannon C."/>
            <person name="Castanera R."/>
            <person name="Culley D."/>
            <person name="Daum C."/>
            <person name="Ezra D."/>
            <person name="Gonzalez J."/>
            <person name="Henrissat B."/>
            <person name="Kuo A."/>
            <person name="Liang C."/>
            <person name="Lipzen A."/>
            <person name="Lutzoni F."/>
            <person name="Magnuson J."/>
            <person name="Mondo S."/>
            <person name="Nolan M."/>
            <person name="Ohm R."/>
            <person name="Pangilinan J."/>
            <person name="Park H.-J."/>
            <person name="Ramirez L."/>
            <person name="Alfaro M."/>
            <person name="Sun H."/>
            <person name="Tritt A."/>
            <person name="Yoshinaga Y."/>
            <person name="Zwiers L.-H."/>
            <person name="Turgeon B."/>
            <person name="Goodwin S."/>
            <person name="Spatafora J."/>
            <person name="Crous P."/>
            <person name="Grigoriev I."/>
        </authorList>
    </citation>
    <scope>NUCLEOTIDE SEQUENCE</scope>
    <source>
        <strain evidence="2">CBS 260.36</strain>
    </source>
</reference>
<name>A0A9P4IU17_9PEZI</name>
<dbReference type="Proteomes" id="UP000799439">
    <property type="component" value="Unassembled WGS sequence"/>
</dbReference>
<feature type="compositionally biased region" description="Polar residues" evidence="1">
    <location>
        <begin position="576"/>
        <end position="586"/>
    </location>
</feature>
<feature type="region of interest" description="Disordered" evidence="1">
    <location>
        <begin position="562"/>
        <end position="717"/>
    </location>
</feature>
<evidence type="ECO:0000313" key="2">
    <source>
        <dbReference type="EMBL" id="KAF2148371.1"/>
    </source>
</evidence>
<evidence type="ECO:0000256" key="1">
    <source>
        <dbReference type="SAM" id="MobiDB-lite"/>
    </source>
</evidence>
<accession>A0A9P4IU17</accession>
<feature type="compositionally biased region" description="Polar residues" evidence="1">
    <location>
        <begin position="1"/>
        <end position="13"/>
    </location>
</feature>
<keyword evidence="3" id="KW-1185">Reference proteome</keyword>
<feature type="region of interest" description="Disordered" evidence="1">
    <location>
        <begin position="104"/>
        <end position="125"/>
    </location>
</feature>
<dbReference type="AlphaFoldDB" id="A0A9P4IU17"/>
<feature type="region of interest" description="Disordered" evidence="1">
    <location>
        <begin position="250"/>
        <end position="286"/>
    </location>
</feature>
<dbReference type="Pfam" id="PF10336">
    <property type="entry name" value="DUF2420"/>
    <property type="match status" value="1"/>
</dbReference>
<dbReference type="EMBL" id="ML996093">
    <property type="protein sequence ID" value="KAF2148371.1"/>
    <property type="molecule type" value="Genomic_DNA"/>
</dbReference>
<sequence>MADVLTNLSMNQQDDMEITSEAGQGDVDFDIDFEPTADFSGFQNEDEMQDDTPITYEQEDIELRSATDNNDYMIDDVSFERVPDQQDGLMLDDAAESTVDEELLDLSEDDTPPKPETLGNDLGNNVHAYSTTEERLDDWSGDGVVQQPEITITNVAQAEPEVYPVVAASPQNSTTGIIEAHDAMEQPHDRPENTTAREAQQTLEHDGSLTNLHGGEESVSENPSISVSGETHPAPVDEVQTTKQAIAHDAEGHDSNNPDDIHDHNIPSGVQVATPHSEYSEDHPTFTGLHPTVVKYDGGQYTLFPSSEPSEGEEYFLADENLVNSSIGDLLQACRAVLGEAITEDFELELQVDDLELSIGEDSKAAFSASWSELLDLFVQLHHNDGTDHPPPMIVSLITRPRFANRLTLLSNIAAEGKGLSQVPGVYGLHEVDADGAYAHDATEYIDAAEIQDDLEKTDLSTNAQQTGNDLNRSVGGTNGNSSTDGEGATERANISHSIGAPTELDFPDPLADESSHTVSRDEAEEIYLQDDDSQTDQLYNLAGEAHNDETDESALQYDGIEDELGDDDQPEPEEVQTSADDTASTGPGYVTAASELETSVERVSNTHSQGQAGVVTTGRDAGKESPEASAEVQDTVNPSTQSASQHEGQHESTEANTAADEDEIDFEDELDNAMAEDGSALKVVDAGRSTSRATTKRSMDEVDDEEDSEAKRHRPL</sequence>
<protein>
    <submittedName>
        <fullName evidence="2">Uncharacterized protein</fullName>
    </submittedName>
</protein>
<feature type="compositionally biased region" description="Basic and acidic residues" evidence="1">
    <location>
        <begin position="250"/>
        <end position="265"/>
    </location>
</feature>
<comment type="caution">
    <text evidence="2">The sequence shown here is derived from an EMBL/GenBank/DDBJ whole genome shotgun (WGS) entry which is preliminary data.</text>
</comment>
<dbReference type="InterPro" id="IPR018822">
    <property type="entry name" value="UPF0646"/>
</dbReference>
<feature type="region of interest" description="Disordered" evidence="1">
    <location>
        <begin position="464"/>
        <end position="521"/>
    </location>
</feature>
<feature type="compositionally biased region" description="Acidic residues" evidence="1">
    <location>
        <begin position="562"/>
        <end position="575"/>
    </location>
</feature>
<evidence type="ECO:0000313" key="3">
    <source>
        <dbReference type="Proteomes" id="UP000799439"/>
    </source>
</evidence>
<feature type="region of interest" description="Disordered" evidence="1">
    <location>
        <begin position="1"/>
        <end position="51"/>
    </location>
</feature>
<feature type="compositionally biased region" description="Acidic residues" evidence="1">
    <location>
        <begin position="660"/>
        <end position="672"/>
    </location>
</feature>
<feature type="compositionally biased region" description="Polar residues" evidence="1">
    <location>
        <begin position="220"/>
        <end position="229"/>
    </location>
</feature>
<feature type="compositionally biased region" description="Polar residues" evidence="1">
    <location>
        <begin position="464"/>
        <end position="485"/>
    </location>
</feature>